<reference evidence="2" key="1">
    <citation type="journal article" date="2020" name="Stud. Mycol.">
        <title>101 Dothideomycetes genomes: a test case for predicting lifestyles and emergence of pathogens.</title>
        <authorList>
            <person name="Haridas S."/>
            <person name="Albert R."/>
            <person name="Binder M."/>
            <person name="Bloem J."/>
            <person name="Labutti K."/>
            <person name="Salamov A."/>
            <person name="Andreopoulos B."/>
            <person name="Baker S."/>
            <person name="Barry K."/>
            <person name="Bills G."/>
            <person name="Bluhm B."/>
            <person name="Cannon C."/>
            <person name="Castanera R."/>
            <person name="Culley D."/>
            <person name="Daum C."/>
            <person name="Ezra D."/>
            <person name="Gonzalez J."/>
            <person name="Henrissat B."/>
            <person name="Kuo A."/>
            <person name="Liang C."/>
            <person name="Lipzen A."/>
            <person name="Lutzoni F."/>
            <person name="Magnuson J."/>
            <person name="Mondo S."/>
            <person name="Nolan M."/>
            <person name="Ohm R."/>
            <person name="Pangilinan J."/>
            <person name="Park H.-J."/>
            <person name="Ramirez L."/>
            <person name="Alfaro M."/>
            <person name="Sun H."/>
            <person name="Tritt A."/>
            <person name="Yoshinaga Y."/>
            <person name="Zwiers L.-H."/>
            <person name="Turgeon B."/>
            <person name="Goodwin S."/>
            <person name="Spatafora J."/>
            <person name="Crous P."/>
            <person name="Grigoriev I."/>
        </authorList>
    </citation>
    <scope>NUCLEOTIDE SEQUENCE</scope>
    <source>
        <strain evidence="2">Tuck. ex Michener</strain>
    </source>
</reference>
<evidence type="ECO:0000256" key="1">
    <source>
        <dbReference type="SAM" id="MobiDB-lite"/>
    </source>
</evidence>
<feature type="compositionally biased region" description="Basic and acidic residues" evidence="1">
    <location>
        <begin position="707"/>
        <end position="724"/>
    </location>
</feature>
<dbReference type="OrthoDB" id="3941333at2759"/>
<name>A0A6A6H619_VIRVR</name>
<feature type="region of interest" description="Disordered" evidence="1">
    <location>
        <begin position="703"/>
        <end position="724"/>
    </location>
</feature>
<dbReference type="AlphaFoldDB" id="A0A6A6H619"/>
<dbReference type="EMBL" id="ML991805">
    <property type="protein sequence ID" value="KAF2233544.1"/>
    <property type="molecule type" value="Genomic_DNA"/>
</dbReference>
<dbReference type="Proteomes" id="UP000800092">
    <property type="component" value="Unassembled WGS sequence"/>
</dbReference>
<sequence length="867" mass="97726">MERLYQNGSPAIEFDYVRRAVPTLPDLVSDRGLASFPEGENDGSVTETSDRNEDPRSPSPNLSTFQLYEDDIIEYGRISNSNDTNEGLELSDALVFVLKSDESEGNGDTRVFDDGDSEEELEALDPLAFILQPDEELFQLETFTKDVLQQFKRSGPGLFAADCTLHRTESWFMAVSRLAERNYRAFNNLRKSASSKYSRVPHRLTFFVQDELRSKVAKTIFVTCDTLRALSQRAKFFLSDPTRDQVHRTELESFPASVTLNVGNMSDRKLEHFYFLNLLISVGICSYAGSHSREITPNPAYESAEEIQILNHGRASFVWRKRRLLCLDSFIGGPTWLFMRHDSNSNGFVLSTTVSAFADLWGPVWGIEADNRPGLLSLFTERGEIVEVGLPTGKYLTREEEIPCHWRRLSHREHLIRREEIQASLHEEPPSNVFSANSLLLIGMPDSLRLGLQLNLGCPRDYERDIQQGNFDKVLAGSHGGGWELNTRAGTISGGHFVTFGATQTYRSAPASTQKDRIYAIVQSARSLAHVLAVVSLHVGLEISICTRNAQRISLWEALRISCAIPVPNACNHRFGELQEMLDCVRSCWHSTVQVQNVGQQGATTCTATLEDEDRDSLIHGAILTALSNLEFTGMINDEFHACWPFTHTPGLYTIPIDKNEHVWIDLLPNTKSTSCLAVISSHCLEYYYHDYRGTIARTCPTRRHKMPDQDTTKLEARRRGKDKLVRQDHDVNSTHIQNYTDLFPEISEPHLSDHEVDVEGPPRKAPRQNKSTFLRTQVQLNPLTPANSIESRDSSGNVVIRKGKGIYMGELGTLEIIRSNGRGAHLARLKSHKFDKIQSAMEKPLIHKERLDPLAHSGNIVELCLF</sequence>
<protein>
    <submittedName>
        <fullName evidence="2">Uncharacterized protein</fullName>
    </submittedName>
</protein>
<proteinExistence type="predicted"/>
<keyword evidence="3" id="KW-1185">Reference proteome</keyword>
<evidence type="ECO:0000313" key="3">
    <source>
        <dbReference type="Proteomes" id="UP000800092"/>
    </source>
</evidence>
<accession>A0A6A6H619</accession>
<gene>
    <name evidence="2" type="ORF">EV356DRAFT_567809</name>
</gene>
<evidence type="ECO:0000313" key="2">
    <source>
        <dbReference type="EMBL" id="KAF2233544.1"/>
    </source>
</evidence>
<feature type="region of interest" description="Disordered" evidence="1">
    <location>
        <begin position="29"/>
        <end position="63"/>
    </location>
</feature>
<organism evidence="2 3">
    <name type="scientific">Viridothelium virens</name>
    <name type="common">Speckled blister lichen</name>
    <name type="synonym">Trypethelium virens</name>
    <dbReference type="NCBI Taxonomy" id="1048519"/>
    <lineage>
        <taxon>Eukaryota</taxon>
        <taxon>Fungi</taxon>
        <taxon>Dikarya</taxon>
        <taxon>Ascomycota</taxon>
        <taxon>Pezizomycotina</taxon>
        <taxon>Dothideomycetes</taxon>
        <taxon>Dothideomycetes incertae sedis</taxon>
        <taxon>Trypetheliales</taxon>
        <taxon>Trypetheliaceae</taxon>
        <taxon>Viridothelium</taxon>
    </lineage>
</organism>